<feature type="transmembrane region" description="Helical" evidence="1">
    <location>
        <begin position="90"/>
        <end position="111"/>
    </location>
</feature>
<dbReference type="EMBL" id="SGPJ01000236">
    <property type="protein sequence ID" value="THG96426.1"/>
    <property type="molecule type" value="Genomic_DNA"/>
</dbReference>
<keyword evidence="3" id="KW-1185">Reference proteome</keyword>
<name>A0A4S4KEM1_9APHY</name>
<sequence length="175" mass="19981">MQVYLYYKLYPKDRVHLKCIVGLLWVLDSSHTIMMCVANWMYLIQHFGNSDETDHISWAIAVTVALTAAVTFLVHCFFTHRIYVAAVSRGKKFIAVPLAMLAVFRLTAATVSTAEMIRLGSYNRFVNRYEWVFTMGLSSAVALDVLITLGLSYYLRKSKTGFTGYDFRLSSVFLF</sequence>
<dbReference type="PANTHER" id="PTHR40465:SF1">
    <property type="entry name" value="DUF6534 DOMAIN-CONTAINING PROTEIN"/>
    <property type="match status" value="1"/>
</dbReference>
<keyword evidence="1" id="KW-0812">Transmembrane</keyword>
<comment type="caution">
    <text evidence="2">The sequence shown here is derived from an EMBL/GenBank/DDBJ whole genome shotgun (WGS) entry which is preliminary data.</text>
</comment>
<feature type="transmembrane region" description="Helical" evidence="1">
    <location>
        <begin position="56"/>
        <end position="78"/>
    </location>
</feature>
<dbReference type="AlphaFoldDB" id="A0A4S4KEM1"/>
<proteinExistence type="predicted"/>
<feature type="transmembrane region" description="Helical" evidence="1">
    <location>
        <begin position="20"/>
        <end position="44"/>
    </location>
</feature>
<evidence type="ECO:0000256" key="1">
    <source>
        <dbReference type="SAM" id="Phobius"/>
    </source>
</evidence>
<evidence type="ECO:0000313" key="3">
    <source>
        <dbReference type="Proteomes" id="UP000309038"/>
    </source>
</evidence>
<accession>A0A4S4KEM1</accession>
<dbReference type="PANTHER" id="PTHR40465">
    <property type="entry name" value="CHROMOSOME 1, WHOLE GENOME SHOTGUN SEQUENCE"/>
    <property type="match status" value="1"/>
</dbReference>
<organism evidence="2 3">
    <name type="scientific">Hermanssonia centrifuga</name>
    <dbReference type="NCBI Taxonomy" id="98765"/>
    <lineage>
        <taxon>Eukaryota</taxon>
        <taxon>Fungi</taxon>
        <taxon>Dikarya</taxon>
        <taxon>Basidiomycota</taxon>
        <taxon>Agaricomycotina</taxon>
        <taxon>Agaricomycetes</taxon>
        <taxon>Polyporales</taxon>
        <taxon>Meruliaceae</taxon>
        <taxon>Hermanssonia</taxon>
    </lineage>
</organism>
<protein>
    <submittedName>
        <fullName evidence="2">Uncharacterized protein</fullName>
    </submittedName>
</protein>
<gene>
    <name evidence="2" type="ORF">EW026_g5404</name>
</gene>
<reference evidence="2 3" key="1">
    <citation type="submission" date="2019-02" db="EMBL/GenBank/DDBJ databases">
        <title>Genome sequencing of the rare red list fungi Phlebia centrifuga.</title>
        <authorList>
            <person name="Buettner E."/>
            <person name="Kellner H."/>
        </authorList>
    </citation>
    <scope>NUCLEOTIDE SEQUENCE [LARGE SCALE GENOMIC DNA]</scope>
    <source>
        <strain evidence="2 3">DSM 108282</strain>
    </source>
</reference>
<feature type="transmembrane region" description="Helical" evidence="1">
    <location>
        <begin position="131"/>
        <end position="155"/>
    </location>
</feature>
<evidence type="ECO:0000313" key="2">
    <source>
        <dbReference type="EMBL" id="THG96426.1"/>
    </source>
</evidence>
<keyword evidence="1" id="KW-0472">Membrane</keyword>
<dbReference type="Proteomes" id="UP000309038">
    <property type="component" value="Unassembled WGS sequence"/>
</dbReference>
<keyword evidence="1" id="KW-1133">Transmembrane helix</keyword>